<dbReference type="PANTHER" id="PTHR11630:SF48">
    <property type="entry name" value="DNA HELICASE MCM9"/>
    <property type="match status" value="1"/>
</dbReference>
<evidence type="ECO:0000313" key="19">
    <source>
        <dbReference type="RefSeq" id="XP_032829422.1"/>
    </source>
</evidence>
<feature type="compositionally biased region" description="Basic and acidic residues" evidence="16">
    <location>
        <begin position="862"/>
        <end position="880"/>
    </location>
</feature>
<keyword evidence="4 15" id="KW-0547">Nucleotide-binding</keyword>
<keyword evidence="5" id="KW-0227">DNA damage</keyword>
<dbReference type="Pfam" id="PF00493">
    <property type="entry name" value="MCM"/>
    <property type="match status" value="1"/>
</dbReference>
<evidence type="ECO:0000256" key="4">
    <source>
        <dbReference type="ARBA" id="ARBA00022741"/>
    </source>
</evidence>
<dbReference type="InterPro" id="IPR012340">
    <property type="entry name" value="NA-bd_OB-fold"/>
</dbReference>
<dbReference type="Proteomes" id="UP001318040">
    <property type="component" value="Chromosome 51"/>
</dbReference>
<dbReference type="PROSITE" id="PS50051">
    <property type="entry name" value="MCM_2"/>
    <property type="match status" value="1"/>
</dbReference>
<dbReference type="GO" id="GO:0042555">
    <property type="term" value="C:MCM complex"/>
    <property type="evidence" value="ECO:0007669"/>
    <property type="project" value="TreeGrafter"/>
</dbReference>
<evidence type="ECO:0000256" key="16">
    <source>
        <dbReference type="SAM" id="MobiDB-lite"/>
    </source>
</evidence>
<evidence type="ECO:0000256" key="14">
    <source>
        <dbReference type="ARBA" id="ARBA00047995"/>
    </source>
</evidence>
<dbReference type="Pfam" id="PF17855">
    <property type="entry name" value="MCM_lid"/>
    <property type="match status" value="1"/>
</dbReference>
<dbReference type="GO" id="GO:0016787">
    <property type="term" value="F:hydrolase activity"/>
    <property type="evidence" value="ECO:0007669"/>
    <property type="project" value="UniProtKB-KW"/>
</dbReference>
<dbReference type="GO" id="GO:0005634">
    <property type="term" value="C:nucleus"/>
    <property type="evidence" value="ECO:0007669"/>
    <property type="project" value="UniProtKB-SubCell"/>
</dbReference>
<comment type="subcellular location">
    <subcellularLocation>
        <location evidence="1">Nucleus</location>
    </subcellularLocation>
</comment>
<dbReference type="GO" id="GO:0017116">
    <property type="term" value="F:single-stranded DNA helicase activity"/>
    <property type="evidence" value="ECO:0007669"/>
    <property type="project" value="TreeGrafter"/>
</dbReference>
<evidence type="ECO:0000256" key="10">
    <source>
        <dbReference type="ARBA" id="ARBA00023204"/>
    </source>
</evidence>
<evidence type="ECO:0000256" key="8">
    <source>
        <dbReference type="ARBA" id="ARBA00022840"/>
    </source>
</evidence>
<evidence type="ECO:0000313" key="18">
    <source>
        <dbReference type="Proteomes" id="UP001318040"/>
    </source>
</evidence>
<dbReference type="SUPFAM" id="SSF52540">
    <property type="entry name" value="P-loop containing nucleoside triphosphate hydrolases"/>
    <property type="match status" value="1"/>
</dbReference>
<feature type="compositionally biased region" description="Basic and acidic residues" evidence="16">
    <location>
        <begin position="809"/>
        <end position="845"/>
    </location>
</feature>
<dbReference type="GO" id="GO:0003697">
    <property type="term" value="F:single-stranded DNA binding"/>
    <property type="evidence" value="ECO:0007669"/>
    <property type="project" value="TreeGrafter"/>
</dbReference>
<evidence type="ECO:0000256" key="11">
    <source>
        <dbReference type="ARBA" id="ARBA00023242"/>
    </source>
</evidence>
<evidence type="ECO:0000256" key="5">
    <source>
        <dbReference type="ARBA" id="ARBA00022763"/>
    </source>
</evidence>
<keyword evidence="9 15" id="KW-0238">DNA-binding</keyword>
<dbReference type="InterPro" id="IPR027417">
    <property type="entry name" value="P-loop_NTPase"/>
</dbReference>
<evidence type="ECO:0000256" key="2">
    <source>
        <dbReference type="ARBA" id="ARBA00008010"/>
    </source>
</evidence>
<comment type="similarity">
    <text evidence="2 15">Belongs to the MCM family.</text>
</comment>
<organism evidence="18 19">
    <name type="scientific">Petromyzon marinus</name>
    <name type="common">Sea lamprey</name>
    <dbReference type="NCBI Taxonomy" id="7757"/>
    <lineage>
        <taxon>Eukaryota</taxon>
        <taxon>Metazoa</taxon>
        <taxon>Chordata</taxon>
        <taxon>Craniata</taxon>
        <taxon>Vertebrata</taxon>
        <taxon>Cyclostomata</taxon>
        <taxon>Hyperoartia</taxon>
        <taxon>Petromyzontiformes</taxon>
        <taxon>Petromyzontidae</taxon>
        <taxon>Petromyzon</taxon>
    </lineage>
</organism>
<evidence type="ECO:0000259" key="17">
    <source>
        <dbReference type="PROSITE" id="PS50051"/>
    </source>
</evidence>
<dbReference type="SMART" id="SM00382">
    <property type="entry name" value="AAA"/>
    <property type="match status" value="1"/>
</dbReference>
<feature type="compositionally biased region" description="Gly residues" evidence="16">
    <location>
        <begin position="1015"/>
        <end position="1043"/>
    </location>
</feature>
<dbReference type="Pfam" id="PF26066">
    <property type="entry name" value="MCM9_N"/>
    <property type="match status" value="1"/>
</dbReference>
<reference evidence="19" key="1">
    <citation type="submission" date="2025-08" db="UniProtKB">
        <authorList>
            <consortium name="RefSeq"/>
        </authorList>
    </citation>
    <scope>IDENTIFICATION</scope>
    <source>
        <tissue evidence="19">Sperm</tissue>
    </source>
</reference>
<dbReference type="InterPro" id="IPR033762">
    <property type="entry name" value="MCM_OB"/>
</dbReference>
<feature type="compositionally biased region" description="Low complexity" evidence="16">
    <location>
        <begin position="929"/>
        <end position="943"/>
    </location>
</feature>
<dbReference type="KEGG" id="pmrn:116953381"/>
<dbReference type="InterPro" id="IPR001208">
    <property type="entry name" value="MCM_dom"/>
</dbReference>
<feature type="region of interest" description="Disordered" evidence="16">
    <location>
        <begin position="667"/>
        <end position="1116"/>
    </location>
</feature>
<evidence type="ECO:0000256" key="15">
    <source>
        <dbReference type="RuleBase" id="RU004070"/>
    </source>
</evidence>
<dbReference type="InterPro" id="IPR041562">
    <property type="entry name" value="MCM_lid"/>
</dbReference>
<dbReference type="InterPro" id="IPR058768">
    <property type="entry name" value="MCM9_N"/>
</dbReference>
<dbReference type="SMART" id="SM00350">
    <property type="entry name" value="MCM"/>
    <property type="match status" value="1"/>
</dbReference>
<dbReference type="PANTHER" id="PTHR11630">
    <property type="entry name" value="DNA REPLICATION LICENSING FACTOR MCM FAMILY MEMBER"/>
    <property type="match status" value="1"/>
</dbReference>
<keyword evidence="11" id="KW-0539">Nucleus</keyword>
<name>A0AAJ7U499_PETMA</name>
<dbReference type="EC" id="3.6.4.12" evidence="3"/>
<evidence type="ECO:0000256" key="13">
    <source>
        <dbReference type="ARBA" id="ARBA00042301"/>
    </source>
</evidence>
<keyword evidence="6" id="KW-0378">Hydrolase</keyword>
<dbReference type="InterPro" id="IPR031327">
    <property type="entry name" value="MCM"/>
</dbReference>
<dbReference type="Pfam" id="PF17207">
    <property type="entry name" value="MCM_OB"/>
    <property type="match status" value="1"/>
</dbReference>
<sequence>MEAERLEQLGRAMEAYALEHHGADLLRVLRAPAGAARHYPVLLDAMALLESDMALGESVLALPSLLLPACDEALARAQAALLARRAGVDDGGGGGGAAALSVKPNVHARFTGLPQCPELSRERLPLASDAGRLLRVSGTVIRTGATRLLEHERTFACLACGRRFPVRAELETFHGLSAPAACPAAPACRSTRFTGVGGEGGQPGVCRDYQEVKIQEQVQKLAMGTIPRSMVVVLEDDLVDTCKSGDDVTVCGVVTQRWRPLVPGSRCDLELVLRANHLEVANDGTGLGVELGEEERRAVQEFWEGFAHNPLAGRNVILASLCPQVFGMYVVKLAVALVLAGGVARVDPSGTRVRGEPHLLLVGDPGTGKSQLLKYAAKITPRSVLTTGIGSTSAGLTVAAVRDGGDWGLEAGALVLADGGLCCIDEFSSIREHDRASVHEAMEQQSISVAKAGLVCKLSTRTTVLAATNPKGRVEAGEPLSSSVALASPLLSRFDLVLVLLDARNEDWDRIVSSFILQNRGAPPCDAEGIWPMERMRCYFRLARSLEPQLSDDANRVLAAYYRLQRASDTRSAARTTVRLLESLVRLAEAHARLMLRGVVTVEDAVTVVSVMETSMQGGALTGGAGVNALHTCFPDDPVQQYQAQCDVLLARLGLHDLLRGETERLHRLKSSQGGGGDGEEASPSAADDGAPAAGDSSASPPDGIPPTPDPRGWPLTSTPLEGLDPPAPASPAAAPAPCEREAETPRPPSSRAGGGRGGGGRAAKAGGAGGGRAGAVGDAGTSGEAPGRLARFAFLSKPRLSRSPAKGGDGRSDGDDGRDETRGHAGARASRETGQYERGEDHGHAAAGRLGPNLPGGQGHGDADRHNNADRRDEGDTRNKPRVHGHGKPAAAAADDRTAARGHRQSSGRGPGDAHESASDWDASVADLSSSSPLHHPSALSSGTIRSGEPRKLVAPPEGSPPLTGAPPSRGAKRLRGPSDDRGLGERGGPEGPGEPNAGASKRSKLLLLQRINGCGGGGGTDADAGGVNGGGGGAGGAGVNGFGCSATRGDGGAGAGNDGGDGVGGSSGGGSGGDRVGVSRKPVVRRSAEVDPSVRPRVSSSTLARLAAFSSGSR</sequence>
<gene>
    <name evidence="19" type="primary">MCM9</name>
</gene>
<dbReference type="CTD" id="254394"/>
<evidence type="ECO:0000256" key="12">
    <source>
        <dbReference type="ARBA" id="ARBA00041085"/>
    </source>
</evidence>
<dbReference type="Gene3D" id="2.40.50.140">
    <property type="entry name" value="Nucleic acid-binding proteins"/>
    <property type="match status" value="1"/>
</dbReference>
<dbReference type="GO" id="GO:0005524">
    <property type="term" value="F:ATP binding"/>
    <property type="evidence" value="ECO:0007669"/>
    <property type="project" value="UniProtKB-KW"/>
</dbReference>
<dbReference type="RefSeq" id="XP_032829422.1">
    <property type="nucleotide sequence ID" value="XM_032973531.1"/>
</dbReference>
<dbReference type="SUPFAM" id="SSF50249">
    <property type="entry name" value="Nucleic acid-binding proteins"/>
    <property type="match status" value="1"/>
</dbReference>
<dbReference type="AlphaFoldDB" id="A0AAJ7U499"/>
<evidence type="ECO:0000256" key="1">
    <source>
        <dbReference type="ARBA" id="ARBA00004123"/>
    </source>
</evidence>
<keyword evidence="7 19" id="KW-0347">Helicase</keyword>
<keyword evidence="10" id="KW-0234">DNA repair</keyword>
<dbReference type="CDD" id="cd17760">
    <property type="entry name" value="MCM9"/>
    <property type="match status" value="1"/>
</dbReference>
<protein>
    <recommendedName>
        <fullName evidence="12">DNA helicase MCM9</fullName>
        <ecNumber evidence="3">3.6.4.12</ecNumber>
    </recommendedName>
    <alternativeName>
        <fullName evidence="13">Minichromosome maintenance 9</fullName>
    </alternativeName>
</protein>
<comment type="catalytic activity">
    <reaction evidence="14">
        <text>ATP + H2O = ADP + phosphate + H(+)</text>
        <dbReference type="Rhea" id="RHEA:13065"/>
        <dbReference type="ChEBI" id="CHEBI:15377"/>
        <dbReference type="ChEBI" id="CHEBI:15378"/>
        <dbReference type="ChEBI" id="CHEBI:30616"/>
        <dbReference type="ChEBI" id="CHEBI:43474"/>
        <dbReference type="ChEBI" id="CHEBI:456216"/>
        <dbReference type="EC" id="3.6.4.12"/>
    </reaction>
</comment>
<feature type="compositionally biased region" description="Gly residues" evidence="16">
    <location>
        <begin position="753"/>
        <end position="775"/>
    </location>
</feature>
<evidence type="ECO:0000256" key="6">
    <source>
        <dbReference type="ARBA" id="ARBA00022801"/>
    </source>
</evidence>
<dbReference type="GeneID" id="116953381"/>
<feature type="compositionally biased region" description="Gly residues" evidence="16">
    <location>
        <begin position="1051"/>
        <end position="1077"/>
    </location>
</feature>
<dbReference type="PRINTS" id="PR01657">
    <property type="entry name" value="MCMFAMILY"/>
</dbReference>
<keyword evidence="8 15" id="KW-0067">ATP-binding</keyword>
<dbReference type="FunFam" id="3.40.50.300:FF:000671">
    <property type="entry name" value="DNA helicase MCM9 isoform X1"/>
    <property type="match status" value="1"/>
</dbReference>
<evidence type="ECO:0000256" key="9">
    <source>
        <dbReference type="ARBA" id="ARBA00023125"/>
    </source>
</evidence>
<evidence type="ECO:0000256" key="3">
    <source>
        <dbReference type="ARBA" id="ARBA00012551"/>
    </source>
</evidence>
<keyword evidence="18" id="KW-1185">Reference proteome</keyword>
<feature type="compositionally biased region" description="Basic and acidic residues" evidence="16">
    <location>
        <begin position="978"/>
        <end position="990"/>
    </location>
</feature>
<proteinExistence type="inferred from homology"/>
<feature type="compositionally biased region" description="Low complexity" evidence="16">
    <location>
        <begin position="682"/>
        <end position="702"/>
    </location>
</feature>
<feature type="compositionally biased region" description="Pro residues" evidence="16">
    <location>
        <begin position="703"/>
        <end position="712"/>
    </location>
</feature>
<feature type="domain" description="MCM C-terminal AAA(+) ATPase" evidence="17">
    <location>
        <begin position="313"/>
        <end position="516"/>
    </location>
</feature>
<accession>A0AAJ7U499</accession>
<evidence type="ECO:0000256" key="7">
    <source>
        <dbReference type="ARBA" id="ARBA00022806"/>
    </source>
</evidence>
<dbReference type="InterPro" id="IPR003593">
    <property type="entry name" value="AAA+_ATPase"/>
</dbReference>
<dbReference type="GO" id="GO:0000724">
    <property type="term" value="P:double-strand break repair via homologous recombination"/>
    <property type="evidence" value="ECO:0007669"/>
    <property type="project" value="TreeGrafter"/>
</dbReference>
<dbReference type="Gene3D" id="3.40.50.300">
    <property type="entry name" value="P-loop containing nucleotide triphosphate hydrolases"/>
    <property type="match status" value="1"/>
</dbReference>